<dbReference type="EMBL" id="BEZZ01061344">
    <property type="protein sequence ID" value="GCC41628.1"/>
    <property type="molecule type" value="Genomic_DNA"/>
</dbReference>
<organism evidence="2 3">
    <name type="scientific">Chiloscyllium punctatum</name>
    <name type="common">Brownbanded bambooshark</name>
    <name type="synonym">Hemiscyllium punctatum</name>
    <dbReference type="NCBI Taxonomy" id="137246"/>
    <lineage>
        <taxon>Eukaryota</taxon>
        <taxon>Metazoa</taxon>
        <taxon>Chordata</taxon>
        <taxon>Craniata</taxon>
        <taxon>Vertebrata</taxon>
        <taxon>Chondrichthyes</taxon>
        <taxon>Elasmobranchii</taxon>
        <taxon>Galeomorphii</taxon>
        <taxon>Galeoidea</taxon>
        <taxon>Orectolobiformes</taxon>
        <taxon>Hemiscylliidae</taxon>
        <taxon>Chiloscyllium</taxon>
    </lineage>
</organism>
<feature type="compositionally biased region" description="Basic and acidic residues" evidence="1">
    <location>
        <begin position="64"/>
        <end position="74"/>
    </location>
</feature>
<sequence>MSSRNCRTHQVQSADRTVLSLKAARGPDFRLYQGQCPRHTWPSLQNAAGPVCKTQQTQSLGHTGPDRRTFRDHSPNCIGPVVQTTPGQVARPHLAQSPDRTGPVSRLQQTQYPDRTRTCLQAALFFKS</sequence>
<evidence type="ECO:0000313" key="2">
    <source>
        <dbReference type="EMBL" id="GCC41628.1"/>
    </source>
</evidence>
<dbReference type="Proteomes" id="UP000287033">
    <property type="component" value="Unassembled WGS sequence"/>
</dbReference>
<keyword evidence="3" id="KW-1185">Reference proteome</keyword>
<evidence type="ECO:0000256" key="1">
    <source>
        <dbReference type="SAM" id="MobiDB-lite"/>
    </source>
</evidence>
<reference evidence="2 3" key="1">
    <citation type="journal article" date="2018" name="Nat. Ecol. Evol.">
        <title>Shark genomes provide insights into elasmobranch evolution and the origin of vertebrates.</title>
        <authorList>
            <person name="Hara Y"/>
            <person name="Yamaguchi K"/>
            <person name="Onimaru K"/>
            <person name="Kadota M"/>
            <person name="Koyanagi M"/>
            <person name="Keeley SD"/>
            <person name="Tatsumi K"/>
            <person name="Tanaka K"/>
            <person name="Motone F"/>
            <person name="Kageyama Y"/>
            <person name="Nozu R"/>
            <person name="Adachi N"/>
            <person name="Nishimura O"/>
            <person name="Nakagawa R"/>
            <person name="Tanegashima C"/>
            <person name="Kiyatake I"/>
            <person name="Matsumoto R"/>
            <person name="Murakumo K"/>
            <person name="Nishida K"/>
            <person name="Terakita A"/>
            <person name="Kuratani S"/>
            <person name="Sato K"/>
            <person name="Hyodo S Kuraku.S."/>
        </authorList>
    </citation>
    <scope>NUCLEOTIDE SEQUENCE [LARGE SCALE GENOMIC DNA]</scope>
</reference>
<comment type="caution">
    <text evidence="2">The sequence shown here is derived from an EMBL/GenBank/DDBJ whole genome shotgun (WGS) entry which is preliminary data.</text>
</comment>
<name>A0A401TG70_CHIPU</name>
<protein>
    <submittedName>
        <fullName evidence="2">Uncharacterized protein</fullName>
    </submittedName>
</protein>
<evidence type="ECO:0000313" key="3">
    <source>
        <dbReference type="Proteomes" id="UP000287033"/>
    </source>
</evidence>
<dbReference type="AlphaFoldDB" id="A0A401TG70"/>
<accession>A0A401TG70</accession>
<proteinExistence type="predicted"/>
<feature type="region of interest" description="Disordered" evidence="1">
    <location>
        <begin position="43"/>
        <end position="113"/>
    </location>
</feature>
<gene>
    <name evidence="2" type="ORF">chiPu_0025572</name>
</gene>